<gene>
    <name evidence="1" type="ORF">A3D09_03345</name>
</gene>
<dbReference type="Proteomes" id="UP000177390">
    <property type="component" value="Unassembled WGS sequence"/>
</dbReference>
<organism evidence="1 2">
    <name type="scientific">Candidatus Collierbacteria bacterium RIFCSPHIGHO2_02_FULL_49_10</name>
    <dbReference type="NCBI Taxonomy" id="1817723"/>
    <lineage>
        <taxon>Bacteria</taxon>
        <taxon>Candidatus Collieribacteriota</taxon>
    </lineage>
</organism>
<name>A0A1F5EWW5_9BACT</name>
<dbReference type="AlphaFoldDB" id="A0A1F5EWW5"/>
<evidence type="ECO:0000313" key="1">
    <source>
        <dbReference type="EMBL" id="OGD71879.1"/>
    </source>
</evidence>
<sequence>MEAKTETNVSEVDRRRCLIERILAGDTADAVPNGLDGSFSGSVLDGNTDSFVEVVQIGNFLEKLLGKSLQDVEISAILKSSDGRTKVEIFGIALGVDSNYYLSRWRNDGEKPSYVLFPKEMYDAQLIGDEETEAPFSVTEGEWE</sequence>
<evidence type="ECO:0000313" key="2">
    <source>
        <dbReference type="Proteomes" id="UP000177390"/>
    </source>
</evidence>
<reference evidence="1 2" key="1">
    <citation type="journal article" date="2016" name="Nat. Commun.">
        <title>Thousands of microbial genomes shed light on interconnected biogeochemical processes in an aquifer system.</title>
        <authorList>
            <person name="Anantharaman K."/>
            <person name="Brown C.T."/>
            <person name="Hug L.A."/>
            <person name="Sharon I."/>
            <person name="Castelle C.J."/>
            <person name="Probst A.J."/>
            <person name="Thomas B.C."/>
            <person name="Singh A."/>
            <person name="Wilkins M.J."/>
            <person name="Karaoz U."/>
            <person name="Brodie E.L."/>
            <person name="Williams K.H."/>
            <person name="Hubbard S.S."/>
            <person name="Banfield J.F."/>
        </authorList>
    </citation>
    <scope>NUCLEOTIDE SEQUENCE [LARGE SCALE GENOMIC DNA]</scope>
</reference>
<comment type="caution">
    <text evidence="1">The sequence shown here is derived from an EMBL/GenBank/DDBJ whole genome shotgun (WGS) entry which is preliminary data.</text>
</comment>
<dbReference type="EMBL" id="MFAH01000013">
    <property type="protein sequence ID" value="OGD71879.1"/>
    <property type="molecule type" value="Genomic_DNA"/>
</dbReference>
<proteinExistence type="predicted"/>
<accession>A0A1F5EWW5</accession>
<protein>
    <submittedName>
        <fullName evidence="1">Uncharacterized protein</fullName>
    </submittedName>
</protein>